<feature type="transmembrane region" description="Helical" evidence="9">
    <location>
        <begin position="17"/>
        <end position="36"/>
    </location>
</feature>
<accession>A0A919MRS5</accession>
<dbReference type="Proteomes" id="UP000636960">
    <property type="component" value="Unassembled WGS sequence"/>
</dbReference>
<feature type="transmembrane region" description="Helical" evidence="9">
    <location>
        <begin position="73"/>
        <end position="92"/>
    </location>
</feature>
<protein>
    <submittedName>
        <fullName evidence="11">Cation transporter</fullName>
    </submittedName>
</protein>
<evidence type="ECO:0000256" key="6">
    <source>
        <dbReference type="ARBA" id="ARBA00022989"/>
    </source>
</evidence>
<sequence length="439" mass="46840">MHRRAAGQIAAVQTSDVVFAVIGFGALLAGILPRVLERRPLSMPIAFLALGMLVFALPIGMPDPDPLAHPKVTEHLTEVGVIVALMGAGLKIDRPLSRRGWASTWRLLIIAMPVTIAAMALLGWWWAGLVPATALLLGAALAPTDPVLASDVQVGEPTDEEDSEDEVRFALTSEAGLNDGLAFPFVYAAIAMAGAAGLGLGWTELGWMGEWAWKDLVYRVVVGVVAGLVVGRLLGKLFFRARLDALRLARHSEGFLALAATLLAYGITEVLQGYGFLAVFVAARAIRTAEHSHEYHQVLHDFAEQTERLLTVLLLLLFGGAVVSGLLAPLTWPAALAGLALIFLVRPLTGFLSLRGAPGHTAEHWVIASFGIRGIGSFYYLSYALTHAEFPGADLVWATIGFVVLVSVVLHGVGATPVMRLLDRAHERTGQEAASREPA</sequence>
<dbReference type="PANTHER" id="PTHR32507:SF8">
    <property type="entry name" value="CNH1P"/>
    <property type="match status" value="1"/>
</dbReference>
<dbReference type="AlphaFoldDB" id="A0A919MRS5"/>
<feature type="transmembrane region" description="Helical" evidence="9">
    <location>
        <begin position="181"/>
        <end position="204"/>
    </location>
</feature>
<dbReference type="InterPro" id="IPR006153">
    <property type="entry name" value="Cation/H_exchanger_TM"/>
</dbReference>
<feature type="transmembrane region" description="Helical" evidence="9">
    <location>
        <begin position="309"/>
        <end position="328"/>
    </location>
</feature>
<evidence type="ECO:0000259" key="10">
    <source>
        <dbReference type="Pfam" id="PF00999"/>
    </source>
</evidence>
<keyword evidence="3" id="KW-0050">Antiport</keyword>
<dbReference type="Gene3D" id="1.20.1530.20">
    <property type="match status" value="1"/>
</dbReference>
<organism evidence="11 12">
    <name type="scientific">Paractinoplanes rishiriensis</name>
    <dbReference type="NCBI Taxonomy" id="1050105"/>
    <lineage>
        <taxon>Bacteria</taxon>
        <taxon>Bacillati</taxon>
        <taxon>Actinomycetota</taxon>
        <taxon>Actinomycetes</taxon>
        <taxon>Micromonosporales</taxon>
        <taxon>Micromonosporaceae</taxon>
        <taxon>Paractinoplanes</taxon>
    </lineage>
</organism>
<dbReference type="EMBL" id="BOMV01000057">
    <property type="protein sequence ID" value="GIE97521.1"/>
    <property type="molecule type" value="Genomic_DNA"/>
</dbReference>
<evidence type="ECO:0000256" key="5">
    <source>
        <dbReference type="ARBA" id="ARBA00022692"/>
    </source>
</evidence>
<keyword evidence="6 9" id="KW-1133">Transmembrane helix</keyword>
<evidence type="ECO:0000313" key="11">
    <source>
        <dbReference type="EMBL" id="GIE97521.1"/>
    </source>
</evidence>
<gene>
    <name evidence="11" type="ORF">Ari01nite_49860</name>
</gene>
<feature type="transmembrane region" description="Helical" evidence="9">
    <location>
        <begin position="43"/>
        <end position="61"/>
    </location>
</feature>
<evidence type="ECO:0000256" key="2">
    <source>
        <dbReference type="ARBA" id="ARBA00022448"/>
    </source>
</evidence>
<evidence type="ECO:0000256" key="7">
    <source>
        <dbReference type="ARBA" id="ARBA00023065"/>
    </source>
</evidence>
<keyword evidence="8 9" id="KW-0472">Membrane</keyword>
<proteinExistence type="predicted"/>
<comment type="caution">
    <text evidence="11">The sequence shown here is derived from an EMBL/GenBank/DDBJ whole genome shotgun (WGS) entry which is preliminary data.</text>
</comment>
<keyword evidence="2" id="KW-0813">Transport</keyword>
<dbReference type="GO" id="GO:0005886">
    <property type="term" value="C:plasma membrane"/>
    <property type="evidence" value="ECO:0007669"/>
    <property type="project" value="UniProtKB-SubCell"/>
</dbReference>
<dbReference type="Pfam" id="PF00999">
    <property type="entry name" value="Na_H_Exchanger"/>
    <property type="match status" value="1"/>
</dbReference>
<feature type="transmembrane region" description="Helical" evidence="9">
    <location>
        <begin position="216"/>
        <end position="235"/>
    </location>
</feature>
<evidence type="ECO:0000256" key="8">
    <source>
        <dbReference type="ARBA" id="ARBA00023136"/>
    </source>
</evidence>
<name>A0A919MRS5_9ACTN</name>
<keyword evidence="7" id="KW-0406">Ion transport</keyword>
<feature type="domain" description="Cation/H+ exchanger transmembrane" evidence="10">
    <location>
        <begin position="26"/>
        <end position="420"/>
    </location>
</feature>
<evidence type="ECO:0000256" key="9">
    <source>
        <dbReference type="SAM" id="Phobius"/>
    </source>
</evidence>
<dbReference type="GO" id="GO:0015297">
    <property type="term" value="F:antiporter activity"/>
    <property type="evidence" value="ECO:0007669"/>
    <property type="project" value="UniProtKB-KW"/>
</dbReference>
<keyword evidence="5 9" id="KW-0812">Transmembrane</keyword>
<keyword evidence="12" id="KW-1185">Reference proteome</keyword>
<comment type="subcellular location">
    <subcellularLocation>
        <location evidence="1">Cell membrane</location>
        <topology evidence="1">Multi-pass membrane protein</topology>
    </subcellularLocation>
</comment>
<evidence type="ECO:0000256" key="3">
    <source>
        <dbReference type="ARBA" id="ARBA00022449"/>
    </source>
</evidence>
<reference evidence="11" key="1">
    <citation type="submission" date="2021-01" db="EMBL/GenBank/DDBJ databases">
        <title>Whole genome shotgun sequence of Actinoplanes rishiriensis NBRC 108556.</title>
        <authorList>
            <person name="Komaki H."/>
            <person name="Tamura T."/>
        </authorList>
    </citation>
    <scope>NUCLEOTIDE SEQUENCE</scope>
    <source>
        <strain evidence="11">NBRC 108556</strain>
    </source>
</reference>
<evidence type="ECO:0000256" key="4">
    <source>
        <dbReference type="ARBA" id="ARBA00022475"/>
    </source>
</evidence>
<feature type="transmembrane region" description="Helical" evidence="9">
    <location>
        <begin position="255"/>
        <end position="283"/>
    </location>
</feature>
<evidence type="ECO:0000256" key="1">
    <source>
        <dbReference type="ARBA" id="ARBA00004651"/>
    </source>
</evidence>
<feature type="transmembrane region" description="Helical" evidence="9">
    <location>
        <begin position="334"/>
        <end position="353"/>
    </location>
</feature>
<feature type="transmembrane region" description="Helical" evidence="9">
    <location>
        <begin position="365"/>
        <end position="383"/>
    </location>
</feature>
<evidence type="ECO:0000313" key="12">
    <source>
        <dbReference type="Proteomes" id="UP000636960"/>
    </source>
</evidence>
<feature type="transmembrane region" description="Helical" evidence="9">
    <location>
        <begin position="395"/>
        <end position="418"/>
    </location>
</feature>
<dbReference type="GO" id="GO:1902600">
    <property type="term" value="P:proton transmembrane transport"/>
    <property type="evidence" value="ECO:0007669"/>
    <property type="project" value="InterPro"/>
</dbReference>
<dbReference type="PANTHER" id="PTHR32507">
    <property type="entry name" value="NA(+)/H(+) ANTIPORTER 1"/>
    <property type="match status" value="1"/>
</dbReference>
<dbReference type="InterPro" id="IPR038770">
    <property type="entry name" value="Na+/solute_symporter_sf"/>
</dbReference>
<feature type="transmembrane region" description="Helical" evidence="9">
    <location>
        <begin position="104"/>
        <end position="127"/>
    </location>
</feature>
<keyword evidence="4" id="KW-1003">Cell membrane</keyword>